<feature type="domain" description="PEP-utilising enzyme C-terminal" evidence="22">
    <location>
        <begin position="253"/>
        <end position="531"/>
    </location>
</feature>
<dbReference type="InterPro" id="IPR000121">
    <property type="entry name" value="PEP_util_C"/>
</dbReference>
<comment type="similarity">
    <text evidence="5 17">Belongs to the PEP-utilizing enzyme family.</text>
</comment>
<keyword evidence="11 17" id="KW-0808">Transferase</keyword>
<feature type="domain" description="Phosphotransferase system enzyme I N-terminal" evidence="23">
    <location>
        <begin position="9"/>
        <end position="126"/>
    </location>
</feature>
<dbReference type="eggNOG" id="COG1080">
    <property type="taxonomic scope" value="Bacteria"/>
</dbReference>
<keyword evidence="25" id="KW-1185">Reference proteome</keyword>
<evidence type="ECO:0000256" key="6">
    <source>
        <dbReference type="ARBA" id="ARBA00012232"/>
    </source>
</evidence>
<dbReference type="PROSITE" id="PS00370">
    <property type="entry name" value="PEP_ENZYMES_PHOS_SITE"/>
    <property type="match status" value="1"/>
</dbReference>
<keyword evidence="13 17" id="KW-0479">Metal-binding</keyword>
<feature type="domain" description="PEP-utilising enzyme mobile" evidence="21">
    <location>
        <begin position="157"/>
        <end position="224"/>
    </location>
</feature>
<organism evidence="24 25">
    <name type="scientific">Schaalia turicensis ACS-279-V-Col4</name>
    <dbReference type="NCBI Taxonomy" id="883077"/>
    <lineage>
        <taxon>Bacteria</taxon>
        <taxon>Bacillati</taxon>
        <taxon>Actinomycetota</taxon>
        <taxon>Actinomycetes</taxon>
        <taxon>Actinomycetales</taxon>
        <taxon>Actinomycetaceae</taxon>
        <taxon>Schaalia</taxon>
    </lineage>
</organism>
<evidence type="ECO:0000256" key="14">
    <source>
        <dbReference type="ARBA" id="ARBA00022777"/>
    </source>
</evidence>
<evidence type="ECO:0000256" key="3">
    <source>
        <dbReference type="ARBA" id="ARBA00002728"/>
    </source>
</evidence>
<dbReference type="InterPro" id="IPR040442">
    <property type="entry name" value="Pyrv_kinase-like_dom_sf"/>
</dbReference>
<dbReference type="PRINTS" id="PR01736">
    <property type="entry name" value="PHPHTRNFRASE"/>
</dbReference>
<dbReference type="Pfam" id="PF02896">
    <property type="entry name" value="PEP-utilizers_C"/>
    <property type="match status" value="1"/>
</dbReference>
<comment type="function">
    <text evidence="3 17">General (non sugar-specific) component of the phosphoenolpyruvate-dependent sugar phosphotransferase system (sugar PTS). This major carbohydrate active-transport system catalyzes the phosphorylation of incoming sugar substrates concomitantly with their translocation across the cell membrane. Enzyme I transfers the phosphoryl group from phosphoenolpyruvate (PEP) to the phosphoryl carrier protein (HPr).</text>
</comment>
<feature type="active site" description="Proton donor" evidence="18">
    <location>
        <position position="494"/>
    </location>
</feature>
<dbReference type="SUPFAM" id="SSF47831">
    <property type="entry name" value="Enzyme I of the PEP:sugar phosphotransferase system HPr-binding (sub)domain"/>
    <property type="match status" value="1"/>
</dbReference>
<evidence type="ECO:0000256" key="7">
    <source>
        <dbReference type="ARBA" id="ARBA00016544"/>
    </source>
</evidence>
<dbReference type="PANTHER" id="PTHR46244">
    <property type="entry name" value="PHOSPHOENOLPYRUVATE-PROTEIN PHOSPHOTRANSFERASE"/>
    <property type="match status" value="1"/>
</dbReference>
<keyword evidence="9 17" id="KW-0963">Cytoplasm</keyword>
<evidence type="ECO:0000256" key="10">
    <source>
        <dbReference type="ARBA" id="ARBA00022597"/>
    </source>
</evidence>
<comment type="cofactor">
    <cofactor evidence="2 17 20">
        <name>Mg(2+)</name>
        <dbReference type="ChEBI" id="CHEBI:18420"/>
    </cofactor>
</comment>
<evidence type="ECO:0000256" key="2">
    <source>
        <dbReference type="ARBA" id="ARBA00001946"/>
    </source>
</evidence>
<protein>
    <recommendedName>
        <fullName evidence="7 17">Phosphoenolpyruvate-protein phosphotransferase</fullName>
        <ecNumber evidence="6 17">2.7.3.9</ecNumber>
    </recommendedName>
    <alternativeName>
        <fullName evidence="16 17">Phosphotransferase system, enzyme I</fullName>
    </alternativeName>
</protein>
<dbReference type="InterPro" id="IPR023151">
    <property type="entry name" value="PEP_util_CS"/>
</dbReference>
<evidence type="ECO:0000256" key="1">
    <source>
        <dbReference type="ARBA" id="ARBA00000683"/>
    </source>
</evidence>
<dbReference type="InterPro" id="IPR018274">
    <property type="entry name" value="PEP_util_AS"/>
</dbReference>
<dbReference type="InterPro" id="IPR050499">
    <property type="entry name" value="PEP-utilizing_PTS_enzyme"/>
</dbReference>
<dbReference type="GO" id="GO:0046872">
    <property type="term" value="F:metal ion binding"/>
    <property type="evidence" value="ECO:0007669"/>
    <property type="project" value="UniProtKB-KW"/>
</dbReference>
<evidence type="ECO:0000259" key="23">
    <source>
        <dbReference type="Pfam" id="PF05524"/>
    </source>
</evidence>
<dbReference type="SUPFAM" id="SSF51621">
    <property type="entry name" value="Phosphoenolpyruvate/pyruvate domain"/>
    <property type="match status" value="1"/>
</dbReference>
<feature type="active site" description="Tele-phosphohistidine intermediate" evidence="18">
    <location>
        <position position="189"/>
    </location>
</feature>
<dbReference type="HOGENOM" id="CLU_007308_7_0_11"/>
<dbReference type="AlphaFoldDB" id="K0YX81"/>
<dbReference type="Gene3D" id="3.20.20.60">
    <property type="entry name" value="Phosphoenolpyruvate-binding domains"/>
    <property type="match status" value="1"/>
</dbReference>
<evidence type="ECO:0000256" key="17">
    <source>
        <dbReference type="PIRNR" id="PIRNR000732"/>
    </source>
</evidence>
<keyword evidence="12 17" id="KW-0598">Phosphotransferase system</keyword>
<dbReference type="InterPro" id="IPR036637">
    <property type="entry name" value="Phosphohistidine_dom_sf"/>
</dbReference>
<name>K0YX81_9ACTO</name>
<comment type="catalytic activity">
    <reaction evidence="1 17">
        <text>L-histidyl-[protein] + phosphoenolpyruvate = N(pros)-phospho-L-histidyl-[protein] + pyruvate</text>
        <dbReference type="Rhea" id="RHEA:23880"/>
        <dbReference type="Rhea" id="RHEA-COMP:9745"/>
        <dbReference type="Rhea" id="RHEA-COMP:9746"/>
        <dbReference type="ChEBI" id="CHEBI:15361"/>
        <dbReference type="ChEBI" id="CHEBI:29979"/>
        <dbReference type="ChEBI" id="CHEBI:58702"/>
        <dbReference type="ChEBI" id="CHEBI:64837"/>
        <dbReference type="EC" id="2.7.3.9"/>
    </reaction>
</comment>
<dbReference type="InterPro" id="IPR015813">
    <property type="entry name" value="Pyrv/PenolPyrv_kinase-like_dom"/>
</dbReference>
<feature type="binding site" evidence="20">
    <location>
        <position position="447"/>
    </location>
    <ligand>
        <name>Mg(2+)</name>
        <dbReference type="ChEBI" id="CHEBI:18420"/>
    </ligand>
</feature>
<dbReference type="InterPro" id="IPR024692">
    <property type="entry name" value="PTS_EI"/>
</dbReference>
<feature type="binding site" evidence="19">
    <location>
        <begin position="446"/>
        <end position="447"/>
    </location>
    <ligand>
        <name>phosphoenolpyruvate</name>
        <dbReference type="ChEBI" id="CHEBI:58702"/>
    </ligand>
</feature>
<dbReference type="GO" id="GO:0016301">
    <property type="term" value="F:kinase activity"/>
    <property type="evidence" value="ECO:0007669"/>
    <property type="project" value="UniProtKB-KW"/>
</dbReference>
<comment type="subcellular location">
    <subcellularLocation>
        <location evidence="4 17">Cytoplasm</location>
    </subcellularLocation>
</comment>
<feature type="binding site" evidence="20">
    <location>
        <position position="423"/>
    </location>
    <ligand>
        <name>Mg(2+)</name>
        <dbReference type="ChEBI" id="CHEBI:18420"/>
    </ligand>
</feature>
<dbReference type="PANTHER" id="PTHR46244:SF3">
    <property type="entry name" value="PHOSPHOENOLPYRUVATE-PROTEIN PHOSPHOTRANSFERASE"/>
    <property type="match status" value="1"/>
</dbReference>
<evidence type="ECO:0000256" key="8">
    <source>
        <dbReference type="ARBA" id="ARBA00022448"/>
    </source>
</evidence>
<keyword evidence="8 17" id="KW-0813">Transport</keyword>
<evidence type="ECO:0000256" key="20">
    <source>
        <dbReference type="PIRSR" id="PIRSR000732-3"/>
    </source>
</evidence>
<dbReference type="PIRSF" id="PIRSF000732">
    <property type="entry name" value="PTS_enzyme_I"/>
    <property type="match status" value="1"/>
</dbReference>
<dbReference type="GO" id="GO:0009401">
    <property type="term" value="P:phosphoenolpyruvate-dependent sugar phosphotransferase system"/>
    <property type="evidence" value="ECO:0007669"/>
    <property type="project" value="UniProtKB-KW"/>
</dbReference>
<evidence type="ECO:0000259" key="21">
    <source>
        <dbReference type="Pfam" id="PF00391"/>
    </source>
</evidence>
<reference evidence="24 25" key="1">
    <citation type="submission" date="2012-07" db="EMBL/GenBank/DDBJ databases">
        <title>The Genome Sequence of Actinomyces turicensis ACS-279-V-COL4.</title>
        <authorList>
            <consortium name="The Broad Institute Genome Sequencing Platform"/>
            <person name="Earl A."/>
            <person name="Ward D."/>
            <person name="Feldgarden M."/>
            <person name="Gevers D."/>
            <person name="Saerens B."/>
            <person name="Vaneechoutte M."/>
            <person name="Walker B."/>
            <person name="Young S.K."/>
            <person name="Zeng Q."/>
            <person name="Gargeya S."/>
            <person name="Fitzgerald M."/>
            <person name="Haas B."/>
            <person name="Abouelleil A."/>
            <person name="Alvarado L."/>
            <person name="Arachchi H.M."/>
            <person name="Berlin A."/>
            <person name="Chapman S.B."/>
            <person name="Goldberg J."/>
            <person name="Griggs A."/>
            <person name="Gujja S."/>
            <person name="Hansen M."/>
            <person name="Howarth C."/>
            <person name="Imamovic A."/>
            <person name="Larimer J."/>
            <person name="McCowen C."/>
            <person name="Montmayeur A."/>
            <person name="Murphy C."/>
            <person name="Neiman D."/>
            <person name="Pearson M."/>
            <person name="Priest M."/>
            <person name="Roberts A."/>
            <person name="Saif S."/>
            <person name="Shea T."/>
            <person name="Sisk P."/>
            <person name="Sykes S."/>
            <person name="Wortman J."/>
            <person name="Nusbaum C."/>
            <person name="Birren B."/>
        </authorList>
    </citation>
    <scope>NUCLEOTIDE SEQUENCE [LARGE SCALE GENOMIC DNA]</scope>
    <source>
        <strain evidence="24 25">ACS-279-V-Col4</strain>
    </source>
</reference>
<evidence type="ECO:0000256" key="19">
    <source>
        <dbReference type="PIRSR" id="PIRSR000732-2"/>
    </source>
</evidence>
<evidence type="ECO:0000256" key="5">
    <source>
        <dbReference type="ARBA" id="ARBA00007837"/>
    </source>
</evidence>
<accession>K0YX81</accession>
<dbReference type="Gene3D" id="1.10.274.10">
    <property type="entry name" value="PtsI, HPr-binding domain"/>
    <property type="match status" value="1"/>
</dbReference>
<dbReference type="GO" id="GO:0008965">
    <property type="term" value="F:phosphoenolpyruvate-protein phosphotransferase activity"/>
    <property type="evidence" value="ECO:0007669"/>
    <property type="project" value="UniProtKB-EC"/>
</dbReference>
<keyword evidence="14 17" id="KW-0418">Kinase</keyword>
<feature type="binding site" evidence="19">
    <location>
        <position position="457"/>
    </location>
    <ligand>
        <name>phosphoenolpyruvate</name>
        <dbReference type="ChEBI" id="CHEBI:58702"/>
    </ligand>
</feature>
<dbReference type="EMBL" id="AGWQ01000002">
    <property type="protein sequence ID" value="EJZ88326.1"/>
    <property type="molecule type" value="Genomic_DNA"/>
</dbReference>
<evidence type="ECO:0000313" key="25">
    <source>
        <dbReference type="Proteomes" id="UP000003994"/>
    </source>
</evidence>
<dbReference type="Pfam" id="PF05524">
    <property type="entry name" value="PEP-utilisers_N"/>
    <property type="match status" value="1"/>
</dbReference>
<dbReference type="PATRIC" id="fig|883077.3.peg.181"/>
<evidence type="ECO:0000256" key="18">
    <source>
        <dbReference type="PIRSR" id="PIRSR000732-1"/>
    </source>
</evidence>
<evidence type="ECO:0000259" key="22">
    <source>
        <dbReference type="Pfam" id="PF02896"/>
    </source>
</evidence>
<evidence type="ECO:0000256" key="13">
    <source>
        <dbReference type="ARBA" id="ARBA00022723"/>
    </source>
</evidence>
<evidence type="ECO:0000256" key="9">
    <source>
        <dbReference type="ARBA" id="ARBA00022490"/>
    </source>
</evidence>
<dbReference type="InterPro" id="IPR036618">
    <property type="entry name" value="PtsI_HPr-bd_sf"/>
</dbReference>
<dbReference type="Pfam" id="PF00391">
    <property type="entry name" value="PEP-utilizers"/>
    <property type="match status" value="1"/>
</dbReference>
<dbReference type="InterPro" id="IPR008731">
    <property type="entry name" value="PTS_EIN"/>
</dbReference>
<evidence type="ECO:0000256" key="16">
    <source>
        <dbReference type="ARBA" id="ARBA00033235"/>
    </source>
</evidence>
<dbReference type="SUPFAM" id="SSF52009">
    <property type="entry name" value="Phosphohistidine domain"/>
    <property type="match status" value="1"/>
</dbReference>
<dbReference type="InterPro" id="IPR006318">
    <property type="entry name" value="PTS_EI-like"/>
</dbReference>
<gene>
    <name evidence="24" type="ORF">HMPREF9241_00187</name>
</gene>
<keyword evidence="24" id="KW-0670">Pyruvate</keyword>
<proteinExistence type="inferred from homology"/>
<evidence type="ECO:0000256" key="4">
    <source>
        <dbReference type="ARBA" id="ARBA00004496"/>
    </source>
</evidence>
<dbReference type="PROSITE" id="PS00742">
    <property type="entry name" value="PEP_ENZYMES_2"/>
    <property type="match status" value="1"/>
</dbReference>
<feature type="binding site" evidence="19">
    <location>
        <position position="328"/>
    </location>
    <ligand>
        <name>phosphoenolpyruvate</name>
        <dbReference type="ChEBI" id="CHEBI:58702"/>
    </ligand>
</feature>
<comment type="caution">
    <text evidence="24">The sequence shown here is derived from an EMBL/GenBank/DDBJ whole genome shotgun (WGS) entry which is preliminary data.</text>
</comment>
<dbReference type="Proteomes" id="UP000003994">
    <property type="component" value="Unassembled WGS sequence"/>
</dbReference>
<dbReference type="NCBIfam" id="TIGR01417">
    <property type="entry name" value="PTS_I_fam"/>
    <property type="match status" value="1"/>
</dbReference>
<dbReference type="GO" id="GO:0005737">
    <property type="term" value="C:cytoplasm"/>
    <property type="evidence" value="ECO:0007669"/>
    <property type="project" value="UniProtKB-SubCell"/>
</dbReference>
<feature type="binding site" evidence="19">
    <location>
        <position position="292"/>
    </location>
    <ligand>
        <name>phosphoenolpyruvate</name>
        <dbReference type="ChEBI" id="CHEBI:58702"/>
    </ligand>
</feature>
<dbReference type="Gene3D" id="3.50.30.10">
    <property type="entry name" value="Phosphohistidine domain"/>
    <property type="match status" value="1"/>
</dbReference>
<evidence type="ECO:0000256" key="11">
    <source>
        <dbReference type="ARBA" id="ARBA00022679"/>
    </source>
</evidence>
<evidence type="ECO:0000256" key="15">
    <source>
        <dbReference type="ARBA" id="ARBA00022842"/>
    </source>
</evidence>
<dbReference type="InterPro" id="IPR008279">
    <property type="entry name" value="PEP-util_enz_mobile_dom"/>
</dbReference>
<evidence type="ECO:0000256" key="12">
    <source>
        <dbReference type="ARBA" id="ARBA00022683"/>
    </source>
</evidence>
<dbReference type="EC" id="2.7.3.9" evidence="6 17"/>
<dbReference type="STRING" id="883077.HMPREF9241_00187"/>
<dbReference type="RefSeq" id="WP_006680393.1">
    <property type="nucleotide sequence ID" value="NZ_JH815208.1"/>
</dbReference>
<sequence length="564" mass="59242">MADPITIYGTPVVQGVAYAPALWVRRPELPPESAPALPEDVREAEVSRFLDCANAVADSLMNRASKTTGQAADVLIVTSSLATDRAWTKDVSKRIRDGIPAIQAVMKATERFVVMFETAGGVMAERTTDLRDVRDRVIAHLQGVPEPGIPDCDCPFVLLADDLSPADTASLDTNVCVAIVTQLGGPTSHTSIISRQLAIPCIVAARQVDQIASEVPVLVDGGTGAITTGIDEAVALEKVRADAARLELIRSWTGPAQTSDGVHVQLLANVQDGPSATSAHESGFAEGVGLMRTELAFLDHPTEPSVEEQARSYSQALLAWSGSKVVVRTLDAGSDKPVAYATLRDEPNPALGVRGIRINGIHPNVLANQLDAIAVAAMTAPDTDVWVMAPMIATAAEARWFAGLINERNDVFGVSLKAGVMVEVPATAILIDQIMEYVDFVSIGTNDLTQYTMAADRLSANLAEYSDPWQPAPLALIRKVVKAGLRLGKPVGVCGEAAADPLLACVLVGMGVTSLSMASSAISGVGAQLGQVSLEQCRAAADALVGAFDGGDGRYRARQALGIE</sequence>
<keyword evidence="15 17" id="KW-0460">Magnesium</keyword>
<keyword evidence="10 17" id="KW-0762">Sugar transport</keyword>
<evidence type="ECO:0000313" key="24">
    <source>
        <dbReference type="EMBL" id="EJZ88326.1"/>
    </source>
</evidence>